<organism evidence="6 7">
    <name type="scientific">Burkholderia thailandensis (strain ATCC 700388 / DSM 13276 / CCUG 48851 / CIP 106301 / E264)</name>
    <dbReference type="NCBI Taxonomy" id="271848"/>
    <lineage>
        <taxon>Bacteria</taxon>
        <taxon>Pseudomonadati</taxon>
        <taxon>Pseudomonadota</taxon>
        <taxon>Betaproteobacteria</taxon>
        <taxon>Burkholderiales</taxon>
        <taxon>Burkholderiaceae</taxon>
        <taxon>Burkholderia</taxon>
        <taxon>pseudomallei group</taxon>
    </lineage>
</organism>
<protein>
    <submittedName>
        <fullName evidence="6">Autoinducer-binding transcriptional regulator, LuxR family</fullName>
    </submittedName>
</protein>
<dbReference type="InterPro" id="IPR005143">
    <property type="entry name" value="TF_LuxR_autoind-bd_dom"/>
</dbReference>
<dbReference type="InterPro" id="IPR016032">
    <property type="entry name" value="Sig_transdc_resp-reg_C-effctor"/>
</dbReference>
<dbReference type="SUPFAM" id="SSF46894">
    <property type="entry name" value="C-terminal effector domain of the bipartite response regulators"/>
    <property type="match status" value="1"/>
</dbReference>
<name>Q2T3H4_BURTA</name>
<feature type="compositionally biased region" description="Basic residues" evidence="4">
    <location>
        <begin position="131"/>
        <end position="149"/>
    </location>
</feature>
<evidence type="ECO:0000256" key="4">
    <source>
        <dbReference type="SAM" id="MobiDB-lite"/>
    </source>
</evidence>
<dbReference type="AlphaFoldDB" id="Q2T3H4"/>
<dbReference type="GO" id="GO:0006355">
    <property type="term" value="P:regulation of DNA-templated transcription"/>
    <property type="evidence" value="ECO:0007669"/>
    <property type="project" value="InterPro"/>
</dbReference>
<keyword evidence="2" id="KW-0238">DNA-binding</keyword>
<dbReference type="InterPro" id="IPR036388">
    <property type="entry name" value="WH-like_DNA-bd_sf"/>
</dbReference>
<dbReference type="InterPro" id="IPR036693">
    <property type="entry name" value="TF_LuxR_autoind-bd_dom_sf"/>
</dbReference>
<accession>Q2T3H4</accession>
<evidence type="ECO:0000256" key="2">
    <source>
        <dbReference type="ARBA" id="ARBA00023125"/>
    </source>
</evidence>
<dbReference type="PROSITE" id="PS00622">
    <property type="entry name" value="HTH_LUXR_1"/>
    <property type="match status" value="1"/>
</dbReference>
<evidence type="ECO:0000256" key="3">
    <source>
        <dbReference type="ARBA" id="ARBA00023163"/>
    </source>
</evidence>
<dbReference type="HOGENOM" id="CLU_645081_0_0_4"/>
<dbReference type="Pfam" id="PF03472">
    <property type="entry name" value="Autoind_bind"/>
    <property type="match status" value="1"/>
</dbReference>
<keyword evidence="3" id="KW-0804">Transcription</keyword>
<dbReference type="Gene3D" id="3.30.450.80">
    <property type="entry name" value="Transcription factor LuxR-like, autoinducer-binding domain"/>
    <property type="match status" value="1"/>
</dbReference>
<dbReference type="EMBL" id="CP000085">
    <property type="protein sequence ID" value="ABC34352.1"/>
    <property type="molecule type" value="Genomic_DNA"/>
</dbReference>
<feature type="domain" description="HTH luxR-type" evidence="5">
    <location>
        <begin position="358"/>
        <end position="423"/>
    </location>
</feature>
<dbReference type="Gene3D" id="1.10.10.10">
    <property type="entry name" value="Winged helix-like DNA-binding domain superfamily/Winged helix DNA-binding domain"/>
    <property type="match status" value="1"/>
</dbReference>
<evidence type="ECO:0000256" key="1">
    <source>
        <dbReference type="ARBA" id="ARBA00023015"/>
    </source>
</evidence>
<dbReference type="KEGG" id="bte:BTH_II2087"/>
<dbReference type="PROSITE" id="PS50043">
    <property type="entry name" value="HTH_LUXR_2"/>
    <property type="match status" value="1"/>
</dbReference>
<sequence length="425" mass="47075">MRRVCGPSPCARRPSRTLRAPTRQREPRAPAVFRACPVRSSVDAGVVRVESADNRPQRSSAVFRRAPPVRHAYEGACRSGSVACRAASRVRAPRARACAAVAVMRVGPARAGFERCSIAGRRFGFGAGGRSSRRIRRNGRRARASAARRARSPAFRRARAAVARTSFRARFLHWFANVTSSLELGGSMFEGLSIGSFNEILSATCKKSLFEQTAYHVRQLGFKNFAYRHQISGAASSRCMLDGFPTEWRLRYDAADYLSIDPVVQHCRCRTVPLIWHDELYTTGRAKLMRDEAKSYGLVYGLSCPVHDRSGAISMLSMATDDPFEHDANDILRLLSLSQLLASFVHAAMHELLDCRLRRQGSCDLTARERESLQWAGRGKTAWEISKILGISERTVVFHLSNAARKIGANNRAQAVVIASARGLI</sequence>
<proteinExistence type="predicted"/>
<feature type="region of interest" description="Disordered" evidence="4">
    <location>
        <begin position="128"/>
        <end position="149"/>
    </location>
</feature>
<reference evidence="6 7" key="1">
    <citation type="journal article" date="2005" name="BMC Genomics">
        <title>Bacterial genome adaptation to niches: divergence of the potential virulence genes in three Burkholderia species of different survival strategies.</title>
        <authorList>
            <person name="Kim H.S."/>
            <person name="Schell M.A."/>
            <person name="Yu Y."/>
            <person name="Ulrich R.L."/>
            <person name="Sarria S.H."/>
            <person name="Nierman W.C."/>
            <person name="DeShazer D."/>
        </authorList>
    </citation>
    <scope>NUCLEOTIDE SEQUENCE [LARGE SCALE GENOMIC DNA]</scope>
    <source>
        <strain evidence="7">ATCC 700388 / DSM 13276 / CCUG 48851 / CIP 106301 / E264</strain>
    </source>
</reference>
<evidence type="ECO:0000313" key="7">
    <source>
        <dbReference type="Proteomes" id="UP000001930"/>
    </source>
</evidence>
<keyword evidence="1" id="KW-0805">Transcription regulation</keyword>
<feature type="region of interest" description="Disordered" evidence="4">
    <location>
        <begin position="1"/>
        <end position="28"/>
    </location>
</feature>
<gene>
    <name evidence="6" type="ordered locus">BTH_II2087</name>
</gene>
<dbReference type="GO" id="GO:0003677">
    <property type="term" value="F:DNA binding"/>
    <property type="evidence" value="ECO:0007669"/>
    <property type="project" value="UniProtKB-KW"/>
</dbReference>
<dbReference type="Pfam" id="PF00196">
    <property type="entry name" value="GerE"/>
    <property type="match status" value="1"/>
</dbReference>
<evidence type="ECO:0000259" key="5">
    <source>
        <dbReference type="PROSITE" id="PS50043"/>
    </source>
</evidence>
<dbReference type="SMART" id="SM00421">
    <property type="entry name" value="HTH_LUXR"/>
    <property type="match status" value="1"/>
</dbReference>
<dbReference type="InterPro" id="IPR000792">
    <property type="entry name" value="Tscrpt_reg_LuxR_C"/>
</dbReference>
<dbReference type="SUPFAM" id="SSF75516">
    <property type="entry name" value="Pheromone-binding domain of LuxR-like quorum-sensing transcription factors"/>
    <property type="match status" value="1"/>
</dbReference>
<keyword evidence="7" id="KW-1185">Reference proteome</keyword>
<dbReference type="PANTHER" id="PTHR44688:SF16">
    <property type="entry name" value="DNA-BINDING TRANSCRIPTIONAL ACTIVATOR DEVR_DOSR"/>
    <property type="match status" value="1"/>
</dbReference>
<dbReference type="PANTHER" id="PTHR44688">
    <property type="entry name" value="DNA-BINDING TRANSCRIPTIONAL ACTIVATOR DEVR_DOSR"/>
    <property type="match status" value="1"/>
</dbReference>
<dbReference type="Proteomes" id="UP000001930">
    <property type="component" value="Chromosome II"/>
</dbReference>
<evidence type="ECO:0000313" key="6">
    <source>
        <dbReference type="EMBL" id="ABC34352.1"/>
    </source>
</evidence>
<dbReference type="CDD" id="cd06170">
    <property type="entry name" value="LuxR_C_like"/>
    <property type="match status" value="1"/>
</dbReference>
<dbReference type="PRINTS" id="PR00038">
    <property type="entry name" value="HTHLUXR"/>
</dbReference>